<sequence>MNKRQFVPTAAITSAKVAARSQVLFSLRASRSMIVADVRKSDNGNNLESSSDEFLRPFVFLEDGFDGVPQRFSRSRVGADHPFPKRWRKELVHPEIAEDIDRFESLSSCINLCGLSMKVLNLDVDMDLEAATSSGNPASRIQKNLLDMVSQLDLSVLCYHDVTSRQHGKSESDSYYLLIEPQFILLEQV</sequence>
<evidence type="ECO:0000313" key="2">
    <source>
        <dbReference type="Proteomes" id="UP001151760"/>
    </source>
</evidence>
<organism evidence="1 2">
    <name type="scientific">Tanacetum coccineum</name>
    <dbReference type="NCBI Taxonomy" id="301880"/>
    <lineage>
        <taxon>Eukaryota</taxon>
        <taxon>Viridiplantae</taxon>
        <taxon>Streptophyta</taxon>
        <taxon>Embryophyta</taxon>
        <taxon>Tracheophyta</taxon>
        <taxon>Spermatophyta</taxon>
        <taxon>Magnoliopsida</taxon>
        <taxon>eudicotyledons</taxon>
        <taxon>Gunneridae</taxon>
        <taxon>Pentapetalae</taxon>
        <taxon>asterids</taxon>
        <taxon>campanulids</taxon>
        <taxon>Asterales</taxon>
        <taxon>Asteraceae</taxon>
        <taxon>Asteroideae</taxon>
        <taxon>Anthemideae</taxon>
        <taxon>Anthemidinae</taxon>
        <taxon>Tanacetum</taxon>
    </lineage>
</organism>
<dbReference type="EMBL" id="BQNB010011856">
    <property type="protein sequence ID" value="GJS96039.1"/>
    <property type="molecule type" value="Genomic_DNA"/>
</dbReference>
<proteinExistence type="predicted"/>
<keyword evidence="2" id="KW-1185">Reference proteome</keyword>
<accession>A0ABQ5A0E1</accession>
<gene>
    <name evidence="1" type="ORF">Tco_0803007</name>
</gene>
<dbReference type="Proteomes" id="UP001151760">
    <property type="component" value="Unassembled WGS sequence"/>
</dbReference>
<protein>
    <submittedName>
        <fullName evidence="1">Uncharacterized protein</fullName>
    </submittedName>
</protein>
<reference evidence="1" key="2">
    <citation type="submission" date="2022-01" db="EMBL/GenBank/DDBJ databases">
        <authorList>
            <person name="Yamashiro T."/>
            <person name="Shiraishi A."/>
            <person name="Satake H."/>
            <person name="Nakayama K."/>
        </authorList>
    </citation>
    <scope>NUCLEOTIDE SEQUENCE</scope>
</reference>
<name>A0ABQ5A0E1_9ASTR</name>
<comment type="caution">
    <text evidence="1">The sequence shown here is derived from an EMBL/GenBank/DDBJ whole genome shotgun (WGS) entry which is preliminary data.</text>
</comment>
<evidence type="ECO:0000313" key="1">
    <source>
        <dbReference type="EMBL" id="GJS96039.1"/>
    </source>
</evidence>
<reference evidence="1" key="1">
    <citation type="journal article" date="2022" name="Int. J. Mol. Sci.">
        <title>Draft Genome of Tanacetum Coccineum: Genomic Comparison of Closely Related Tanacetum-Family Plants.</title>
        <authorList>
            <person name="Yamashiro T."/>
            <person name="Shiraishi A."/>
            <person name="Nakayama K."/>
            <person name="Satake H."/>
        </authorList>
    </citation>
    <scope>NUCLEOTIDE SEQUENCE</scope>
</reference>